<keyword evidence="3" id="KW-1185">Reference proteome</keyword>
<sequence length="166" mass="17888">MSDSYVGEIRMFTGNYAPAGWAFCNGQLLSISENEVLYSLIGTTYGGDGRTTFALPNLQGRIPIHQGNSYILGQQSGTETVTLTVNQLPQHTHLPAADTAAGDNPSPEQHFFASYSGKPYFSTAPNSTMNTSTASHVGGNQPHNNFMPYLTVNFIISLYGIYPSQG</sequence>
<organism evidence="2 3">
    <name type="scientific">Paenibacillus aquistagni</name>
    <dbReference type="NCBI Taxonomy" id="1852522"/>
    <lineage>
        <taxon>Bacteria</taxon>
        <taxon>Bacillati</taxon>
        <taxon>Bacillota</taxon>
        <taxon>Bacilli</taxon>
        <taxon>Bacillales</taxon>
        <taxon>Paenibacillaceae</taxon>
        <taxon>Paenibacillus</taxon>
    </lineage>
</organism>
<dbReference type="SUPFAM" id="SSF88874">
    <property type="entry name" value="Receptor-binding domain of short tail fibre protein gp12"/>
    <property type="match status" value="1"/>
</dbReference>
<dbReference type="RefSeq" id="WP_085498246.1">
    <property type="nucleotide sequence ID" value="NZ_FXAZ01000008.1"/>
</dbReference>
<dbReference type="Pfam" id="PF07484">
    <property type="entry name" value="Collar"/>
    <property type="match status" value="1"/>
</dbReference>
<dbReference type="Gene3D" id="3.90.1340.10">
    <property type="entry name" value="Phage tail collar domain"/>
    <property type="match status" value="1"/>
</dbReference>
<protein>
    <submittedName>
        <fullName evidence="2">Microcystin-dependent protein</fullName>
    </submittedName>
</protein>
<evidence type="ECO:0000259" key="1">
    <source>
        <dbReference type="Pfam" id="PF07484"/>
    </source>
</evidence>
<evidence type="ECO:0000313" key="3">
    <source>
        <dbReference type="Proteomes" id="UP000193834"/>
    </source>
</evidence>
<evidence type="ECO:0000313" key="2">
    <source>
        <dbReference type="EMBL" id="SMG57645.1"/>
    </source>
</evidence>
<accession>A0A1X7LUZ5</accession>
<name>A0A1X7LUZ5_9BACL</name>
<feature type="domain" description="Phage tail collar" evidence="1">
    <location>
        <begin position="7"/>
        <end position="63"/>
    </location>
</feature>
<dbReference type="EMBL" id="FXAZ01000008">
    <property type="protein sequence ID" value="SMG57645.1"/>
    <property type="molecule type" value="Genomic_DNA"/>
</dbReference>
<dbReference type="InterPro" id="IPR011083">
    <property type="entry name" value="Phage_tail_collar_dom"/>
</dbReference>
<reference evidence="2 3" key="1">
    <citation type="submission" date="2017-04" db="EMBL/GenBank/DDBJ databases">
        <authorList>
            <person name="Afonso C.L."/>
            <person name="Miller P.J."/>
            <person name="Scott M.A."/>
            <person name="Spackman E."/>
            <person name="Goraichik I."/>
            <person name="Dimitrov K.M."/>
            <person name="Suarez D.L."/>
            <person name="Swayne D.E."/>
        </authorList>
    </citation>
    <scope>NUCLEOTIDE SEQUENCE [LARGE SCALE GENOMIC DNA]</scope>
    <source>
        <strain evidence="2 3">11</strain>
    </source>
</reference>
<dbReference type="InterPro" id="IPR037053">
    <property type="entry name" value="Phage_tail_collar_dom_sf"/>
</dbReference>
<dbReference type="OrthoDB" id="9810174at2"/>
<dbReference type="AlphaFoldDB" id="A0A1X7LUZ5"/>
<gene>
    <name evidence="2" type="ORF">SAMN06295960_4491</name>
</gene>
<dbReference type="Proteomes" id="UP000193834">
    <property type="component" value="Unassembled WGS sequence"/>
</dbReference>
<dbReference type="STRING" id="1852522.SAMN06295960_4491"/>
<proteinExistence type="predicted"/>